<sequence length="353" mass="36936">MDFINNYAQQVALAQGATGLALALPYGTYRLTLSDGRGADATRYEHVQAVVVDGAATLQRGLEGTEDAEWPAGSWIYCSITAGVLGDMLEQLEAAAWTPANFVWRLEQGMAGQGSSLFWAADAVGAYARVDFGSLFTWAPYVTMGGDGQVDIADGYVGVYGEGDGVGVQQLLGVLSISTGTTAAGDITLTAAPGQAAGYVEPAEVTRAQLASADARALLRLPSAPTAAQDFELEVQFTVPGLGSIMLRQRRLENSGNLTVHYYSGGSEVTVNTSVSMGTFDRVLNLIVADGQVEVASRTSWGAAGKTTLATIPLSSIDEDSGALSFSARMLKTAGTTPRTLQVKRFAAWAALQ</sequence>
<dbReference type="GeneID" id="300082399"/>
<gene>
    <name evidence="1" type="ORF">L1F06_015485</name>
</gene>
<evidence type="ECO:0000313" key="2">
    <source>
        <dbReference type="Proteomes" id="UP001054897"/>
    </source>
</evidence>
<organism evidence="1 2">
    <name type="scientific">Ectopseudomonas hydrolytica</name>
    <dbReference type="NCBI Taxonomy" id="2493633"/>
    <lineage>
        <taxon>Bacteria</taxon>
        <taxon>Pseudomonadati</taxon>
        <taxon>Pseudomonadota</taxon>
        <taxon>Gammaproteobacteria</taxon>
        <taxon>Pseudomonadales</taxon>
        <taxon>Pseudomonadaceae</taxon>
        <taxon>Ectopseudomonas</taxon>
    </lineage>
</organism>
<protein>
    <recommendedName>
        <fullName evidence="3">DUF2793 domain-containing protein</fullName>
    </recommendedName>
</protein>
<evidence type="ECO:0008006" key="3">
    <source>
        <dbReference type="Google" id="ProtNLM"/>
    </source>
</evidence>
<dbReference type="EMBL" id="CP099397">
    <property type="protein sequence ID" value="USR38072.1"/>
    <property type="molecule type" value="Genomic_DNA"/>
</dbReference>
<dbReference type="Proteomes" id="UP001054897">
    <property type="component" value="Chromosome"/>
</dbReference>
<reference evidence="1" key="1">
    <citation type="submission" date="2022-06" db="EMBL/GenBank/DDBJ databases">
        <title>Complete genome of Pseudomonas hydrolytica DSWY01T.</title>
        <authorList>
            <person name="Jung J."/>
            <person name="Jeon C.O."/>
        </authorList>
    </citation>
    <scope>NUCLEOTIDE SEQUENCE</scope>
    <source>
        <strain evidence="1">DSWY01</strain>
    </source>
</reference>
<accession>A0ABY5A3C1</accession>
<name>A0ABY5A3C1_9GAMM</name>
<proteinExistence type="predicted"/>
<keyword evidence="2" id="KW-1185">Reference proteome</keyword>
<evidence type="ECO:0000313" key="1">
    <source>
        <dbReference type="EMBL" id="USR38072.1"/>
    </source>
</evidence>
<dbReference type="RefSeq" id="WP_129482131.1">
    <property type="nucleotide sequence ID" value="NZ_CP099397.1"/>
</dbReference>